<feature type="region of interest" description="Disordered" evidence="1">
    <location>
        <begin position="89"/>
        <end position="141"/>
    </location>
</feature>
<evidence type="ECO:0000313" key="3">
    <source>
        <dbReference type="Proteomes" id="UP001143328"/>
    </source>
</evidence>
<evidence type="ECO:0000313" key="2">
    <source>
        <dbReference type="EMBL" id="GLK90940.1"/>
    </source>
</evidence>
<sequence>MSIKAMNWAWEQNLPPGSKLVLMALADNADDQGYCWPKIKTIAAKCCVSERTAQRTVKELLDSGLLKISARFNALGGQVSNGYTLEMHPPDKLSPSPALIQEGGDSRDTPGVTQLCRGGSDTAMSPLQPPHEPKKESSPARPCVLARLAPEEHEKIMTIMDSLPQEKRAETKALLVDALTRGKIQASPSRWLRAVIRRRGCAPLSAQAALDMSEQEFEQKLIQGGIPPEDARFITRQTITNRQAQQRLNRPTAISIPQVSINADRKRPEHPRSANVAGENVIG</sequence>
<gene>
    <name evidence="2" type="ORF">GCM10017655_40040</name>
</gene>
<name>A0A9W6NHJ4_9PSED</name>
<accession>A0A9W6NHJ4</accession>
<protein>
    <submittedName>
        <fullName evidence="2">Helix-turn-helix domain-containing protein</fullName>
    </submittedName>
</protein>
<dbReference type="InterPro" id="IPR036388">
    <property type="entry name" value="WH-like_DNA-bd_sf"/>
</dbReference>
<feature type="compositionally biased region" description="Basic and acidic residues" evidence="1">
    <location>
        <begin position="263"/>
        <end position="272"/>
    </location>
</feature>
<dbReference type="EMBL" id="BSFN01000015">
    <property type="protein sequence ID" value="GLK90940.1"/>
    <property type="molecule type" value="Genomic_DNA"/>
</dbReference>
<dbReference type="AlphaFoldDB" id="A0A9W6NHJ4"/>
<evidence type="ECO:0000256" key="1">
    <source>
        <dbReference type="SAM" id="MobiDB-lite"/>
    </source>
</evidence>
<organism evidence="2 3">
    <name type="scientific">Pseudomonas turukhanskensis</name>
    <dbReference type="NCBI Taxonomy" id="1806536"/>
    <lineage>
        <taxon>Bacteria</taxon>
        <taxon>Pseudomonadati</taxon>
        <taxon>Pseudomonadota</taxon>
        <taxon>Gammaproteobacteria</taxon>
        <taxon>Pseudomonadales</taxon>
        <taxon>Pseudomonadaceae</taxon>
        <taxon>Pseudomonas</taxon>
    </lineage>
</organism>
<dbReference type="Gene3D" id="1.10.10.10">
    <property type="entry name" value="Winged helix-like DNA-binding domain superfamily/Winged helix DNA-binding domain"/>
    <property type="match status" value="1"/>
</dbReference>
<comment type="caution">
    <text evidence="2">The sequence shown here is derived from an EMBL/GenBank/DDBJ whole genome shotgun (WGS) entry which is preliminary data.</text>
</comment>
<proteinExistence type="predicted"/>
<reference evidence="2" key="2">
    <citation type="submission" date="2023-01" db="EMBL/GenBank/DDBJ databases">
        <authorList>
            <person name="Sun Q."/>
            <person name="Evtushenko L."/>
        </authorList>
    </citation>
    <scope>NUCLEOTIDE SEQUENCE</scope>
    <source>
        <strain evidence="2">VKM B-2935</strain>
    </source>
</reference>
<keyword evidence="3" id="KW-1185">Reference proteome</keyword>
<dbReference type="Pfam" id="PF13730">
    <property type="entry name" value="HTH_36"/>
    <property type="match status" value="1"/>
</dbReference>
<dbReference type="Proteomes" id="UP001143328">
    <property type="component" value="Unassembled WGS sequence"/>
</dbReference>
<reference evidence="2" key="1">
    <citation type="journal article" date="2014" name="Int. J. Syst. Evol. Microbiol.">
        <title>Complete genome sequence of Corynebacterium casei LMG S-19264T (=DSM 44701T), isolated from a smear-ripened cheese.</title>
        <authorList>
            <consortium name="US DOE Joint Genome Institute (JGI-PGF)"/>
            <person name="Walter F."/>
            <person name="Albersmeier A."/>
            <person name="Kalinowski J."/>
            <person name="Ruckert C."/>
        </authorList>
    </citation>
    <scope>NUCLEOTIDE SEQUENCE</scope>
    <source>
        <strain evidence="2">VKM B-2935</strain>
    </source>
</reference>
<dbReference type="RefSeq" id="WP_271197102.1">
    <property type="nucleotide sequence ID" value="NZ_BSFN01000015.1"/>
</dbReference>
<feature type="region of interest" description="Disordered" evidence="1">
    <location>
        <begin position="263"/>
        <end position="283"/>
    </location>
</feature>